<sequence>MKDDTLTANSIGKVFCVKVNGKYEYYTDSAANPVYPEKPLRRLTPFIMNNNP</sequence>
<evidence type="ECO:0000313" key="1">
    <source>
        <dbReference type="EMBL" id="WPU96252.1"/>
    </source>
</evidence>
<dbReference type="EMBL" id="CP139558">
    <property type="protein sequence ID" value="WPU96252.1"/>
    <property type="molecule type" value="Genomic_DNA"/>
</dbReference>
<organism evidence="1 2">
    <name type="scientific">Mucilaginibacter sabulilitoris</name>
    <dbReference type="NCBI Taxonomy" id="1173583"/>
    <lineage>
        <taxon>Bacteria</taxon>
        <taxon>Pseudomonadati</taxon>
        <taxon>Bacteroidota</taxon>
        <taxon>Sphingobacteriia</taxon>
        <taxon>Sphingobacteriales</taxon>
        <taxon>Sphingobacteriaceae</taxon>
        <taxon>Mucilaginibacter</taxon>
    </lineage>
</organism>
<accession>A0ABZ0TTN5</accession>
<reference evidence="1 2" key="1">
    <citation type="submission" date="2023-11" db="EMBL/GenBank/DDBJ databases">
        <title>Analysis of the Genomes of Mucilaginibacter gossypii cycad 4 and M. sabulilitoris SNA2: microbes with the potential for plant growth promotion.</title>
        <authorList>
            <person name="Hirsch A.M."/>
            <person name="Humm E."/>
            <person name="Rubbi M."/>
            <person name="Del Vecchio G."/>
            <person name="Ha S.M."/>
            <person name="Pellegrini M."/>
            <person name="Gunsalus R.P."/>
        </authorList>
    </citation>
    <scope>NUCLEOTIDE SEQUENCE [LARGE SCALE GENOMIC DNA]</scope>
    <source>
        <strain evidence="1 2">SNA2</strain>
    </source>
</reference>
<gene>
    <name evidence="1" type="ORF">SNE25_12060</name>
</gene>
<keyword evidence="2" id="KW-1185">Reference proteome</keyword>
<dbReference type="Proteomes" id="UP001324380">
    <property type="component" value="Chromosome"/>
</dbReference>
<dbReference type="RefSeq" id="WP_321565351.1">
    <property type="nucleotide sequence ID" value="NZ_CP139558.1"/>
</dbReference>
<protein>
    <submittedName>
        <fullName evidence="1">Uncharacterized protein</fullName>
    </submittedName>
</protein>
<proteinExistence type="predicted"/>
<evidence type="ECO:0000313" key="2">
    <source>
        <dbReference type="Proteomes" id="UP001324380"/>
    </source>
</evidence>
<name>A0ABZ0TTN5_9SPHI</name>